<gene>
    <name evidence="1" type="ORF">CF165_38410</name>
</gene>
<sequence>MGFYGDLLRSPGERSAVGDPIFTADDIGPGLEVHRLLAWWPDAAWVDRKVGPPETSTLVRVLGAAQTAIPQLSGSRLFGGLAQRALVFDLKQFRRYQQGPHPRAEARTAVGKLITAESRVVTEQAVGSVIADQALASMPHHQARARVIFDSPLGIANLIFDRLAPTPRDRSGTWPSSDDLVGMNVADRSDVALEKYVRPRFGPREINDVANNCAPAYALTAYLTDELTGAAIAGGMHAG</sequence>
<dbReference type="RefSeq" id="WP_093952510.1">
    <property type="nucleotide sequence ID" value="NZ_NMUL01000047.1"/>
</dbReference>
<dbReference type="Proteomes" id="UP000215199">
    <property type="component" value="Unassembled WGS sequence"/>
</dbReference>
<dbReference type="AlphaFoldDB" id="A0A229SRG4"/>
<dbReference type="EMBL" id="NMUL01000047">
    <property type="protein sequence ID" value="OXM61354.1"/>
    <property type="molecule type" value="Genomic_DNA"/>
</dbReference>
<name>A0A229SRG4_9PSEU</name>
<evidence type="ECO:0000313" key="2">
    <source>
        <dbReference type="Proteomes" id="UP000215199"/>
    </source>
</evidence>
<accession>A0A229SRG4</accession>
<comment type="caution">
    <text evidence="1">The sequence shown here is derived from an EMBL/GenBank/DDBJ whole genome shotgun (WGS) entry which is preliminary data.</text>
</comment>
<evidence type="ECO:0000313" key="1">
    <source>
        <dbReference type="EMBL" id="OXM61354.1"/>
    </source>
</evidence>
<dbReference type="OrthoDB" id="3483116at2"/>
<keyword evidence="2" id="KW-1185">Reference proteome</keyword>
<protein>
    <submittedName>
        <fullName evidence="1">Uncharacterized protein</fullName>
    </submittedName>
</protein>
<reference evidence="2" key="1">
    <citation type="submission" date="2017-07" db="EMBL/GenBank/DDBJ databases">
        <title>Comparative genome mining reveals phylogenetic distribution patterns of secondary metabolites in Amycolatopsis.</title>
        <authorList>
            <person name="Adamek M."/>
            <person name="Alanjary M."/>
            <person name="Sales-Ortells H."/>
            <person name="Goodfellow M."/>
            <person name="Bull A.T."/>
            <person name="Kalinowski J."/>
            <person name="Ziemert N."/>
        </authorList>
    </citation>
    <scope>NUCLEOTIDE SEQUENCE [LARGE SCALE GENOMIC DNA]</scope>
    <source>
        <strain evidence="2">H5</strain>
    </source>
</reference>
<proteinExistence type="predicted"/>
<organism evidence="1 2">
    <name type="scientific">Amycolatopsis vastitatis</name>
    <dbReference type="NCBI Taxonomy" id="1905142"/>
    <lineage>
        <taxon>Bacteria</taxon>
        <taxon>Bacillati</taxon>
        <taxon>Actinomycetota</taxon>
        <taxon>Actinomycetes</taxon>
        <taxon>Pseudonocardiales</taxon>
        <taxon>Pseudonocardiaceae</taxon>
        <taxon>Amycolatopsis</taxon>
    </lineage>
</organism>